<dbReference type="InterPro" id="IPR005863">
    <property type="entry name" value="UDP-N-AcMur_synth"/>
</dbReference>
<dbReference type="UniPathway" id="UPA00219"/>
<dbReference type="GO" id="GO:0008766">
    <property type="term" value="F:UDP-N-acetylmuramoylalanyl-D-glutamyl-2,6-diaminopimelate-D-alanyl-D-alanine ligase activity"/>
    <property type="evidence" value="ECO:0007669"/>
    <property type="project" value="RHEA"/>
</dbReference>
<dbReference type="Gene3D" id="3.40.1390.10">
    <property type="entry name" value="MurE/MurF, N-terminal domain"/>
    <property type="match status" value="1"/>
</dbReference>
<dbReference type="InterPro" id="IPR035911">
    <property type="entry name" value="MurE/MurF_N"/>
</dbReference>
<dbReference type="OrthoDB" id="9801978at2"/>
<dbReference type="NCBIfam" id="TIGR01143">
    <property type="entry name" value="murF"/>
    <property type="match status" value="1"/>
</dbReference>
<dbReference type="GO" id="GO:0005737">
    <property type="term" value="C:cytoplasm"/>
    <property type="evidence" value="ECO:0007669"/>
    <property type="project" value="UniProtKB-SubCell"/>
</dbReference>
<evidence type="ECO:0000256" key="8">
    <source>
        <dbReference type="ARBA" id="ARBA00023306"/>
    </source>
</evidence>
<dbReference type="PANTHER" id="PTHR43024">
    <property type="entry name" value="UDP-N-ACETYLMURAMOYL-TRIPEPTIDE--D-ALANYL-D-ALANINE LIGASE"/>
    <property type="match status" value="1"/>
</dbReference>
<evidence type="ECO:0000256" key="4">
    <source>
        <dbReference type="ARBA" id="ARBA00022741"/>
    </source>
</evidence>
<evidence type="ECO:0000256" key="7">
    <source>
        <dbReference type="ARBA" id="ARBA00022984"/>
    </source>
</evidence>
<accession>A0A0F4LQ26</accession>
<dbReference type="Pfam" id="PF08245">
    <property type="entry name" value="Mur_ligase_M"/>
    <property type="match status" value="1"/>
</dbReference>
<gene>
    <name evidence="10" type="primary">murF</name>
    <name evidence="15" type="ORF">JG30_13830</name>
</gene>
<dbReference type="GO" id="GO:0009252">
    <property type="term" value="P:peptidoglycan biosynthetic process"/>
    <property type="evidence" value="ECO:0007669"/>
    <property type="project" value="UniProtKB-UniRule"/>
</dbReference>
<comment type="catalytic activity">
    <reaction evidence="10">
        <text>UDP-N-acetyl-alpha-D-muramoyl-L-alanyl-gamma-D-glutamyl-L-lysine + D-alanyl-D-alanine + ATP = UDP-N-acetyl-alpha-D-muramoyl-L-alanyl-gamma-D-glutamyl-L-lysyl-D-alanyl-D-alanine + ADP + phosphate + H(+)</text>
        <dbReference type="Rhea" id="RHEA:16085"/>
        <dbReference type="ChEBI" id="CHEBI:15378"/>
        <dbReference type="ChEBI" id="CHEBI:30616"/>
        <dbReference type="ChEBI" id="CHEBI:43474"/>
        <dbReference type="ChEBI" id="CHEBI:57822"/>
        <dbReference type="ChEBI" id="CHEBI:70758"/>
        <dbReference type="ChEBI" id="CHEBI:83903"/>
        <dbReference type="ChEBI" id="CHEBI:456216"/>
        <dbReference type="EC" id="6.3.2.10"/>
    </reaction>
</comment>
<name>A0A0F4LQ26_9LACO</name>
<dbReference type="InterPro" id="IPR036565">
    <property type="entry name" value="Mur-like_cat_sf"/>
</dbReference>
<dbReference type="Pfam" id="PF01225">
    <property type="entry name" value="Mur_ligase"/>
    <property type="match status" value="1"/>
</dbReference>
<dbReference type="AlphaFoldDB" id="A0A0F4LQ26"/>
<keyword evidence="16" id="KW-1185">Reference proteome</keyword>
<evidence type="ECO:0000313" key="15">
    <source>
        <dbReference type="EMBL" id="KJY60695.1"/>
    </source>
</evidence>
<evidence type="ECO:0000256" key="10">
    <source>
        <dbReference type="HAMAP-Rule" id="MF_02019"/>
    </source>
</evidence>
<dbReference type="GO" id="GO:0047480">
    <property type="term" value="F:UDP-N-acetylmuramoyl-tripeptide-D-alanyl-D-alanine ligase activity"/>
    <property type="evidence" value="ECO:0007669"/>
    <property type="project" value="UniProtKB-UniRule"/>
</dbReference>
<dbReference type="GO" id="GO:0008360">
    <property type="term" value="P:regulation of cell shape"/>
    <property type="evidence" value="ECO:0007669"/>
    <property type="project" value="UniProtKB-KW"/>
</dbReference>
<dbReference type="RefSeq" id="WP_046317461.1">
    <property type="nucleotide sequence ID" value="NZ_JBHSZT010000005.1"/>
</dbReference>
<evidence type="ECO:0000313" key="16">
    <source>
        <dbReference type="Proteomes" id="UP000033558"/>
    </source>
</evidence>
<dbReference type="InterPro" id="IPR013221">
    <property type="entry name" value="Mur_ligase_cen"/>
</dbReference>
<evidence type="ECO:0000256" key="1">
    <source>
        <dbReference type="ARBA" id="ARBA00022490"/>
    </source>
</evidence>
<sequence>MFLNLAEVATALNLKTTTLPQTDLTQVTFDSRQVLPGALFVPLVAQRDGHDFVTAAFKQGAQATLWQADHPLPPSADDRYLVVPDTLEALQKLSAYYLQKIQPQVVAITGSNGKTTTKDMTAAILAQKYRVVKTQANFNNEIGVPITILAMQADTQILVVEMGMDHAGQLTQLSALAHPDVAVITMIGEAHIEFFGTRAKIADAKMEIVKFLKPQGVLIFNGDEPLLQDRAAALKQKTLTFGRQTTNTLFAKQIQAQKDSSLFTTNIWPQQQFTLPLIGDYNVDNALAALLVGQHYGVTPAAMQQALAHFKPTKNRTQWLTAANGAQLLSDVYNANPTAMVDVISNFSRVPTTGRRILVLGDMLELGPQTAKWHAQLASVIDPHKIAAVYLYGDLMAALQAALVSKLPVYYFPTAQQEQLIAQLQQDVLPSDLVLLKASNGLHLERVVQALMDS</sequence>
<dbReference type="PANTHER" id="PTHR43024:SF1">
    <property type="entry name" value="UDP-N-ACETYLMURAMOYL-TRIPEPTIDE--D-ALANYL-D-ALANINE LIGASE"/>
    <property type="match status" value="1"/>
</dbReference>
<comment type="similarity">
    <text evidence="10">Belongs to the MurCDEF family. MurF subfamily.</text>
</comment>
<keyword evidence="8 10" id="KW-0131">Cell cycle</keyword>
<dbReference type="InterPro" id="IPR036615">
    <property type="entry name" value="Mur_ligase_C_dom_sf"/>
</dbReference>
<comment type="catalytic activity">
    <reaction evidence="11">
        <text>D-alanyl-D-alanine + UDP-N-acetyl-alpha-D-muramoyl-L-alanyl-gamma-D-glutamyl-meso-2,6-diaminopimelate + ATP = UDP-N-acetyl-alpha-D-muramoyl-L-alanyl-gamma-D-glutamyl-meso-2,6-diaminopimeloyl-D-alanyl-D-alanine + ADP + phosphate + H(+)</text>
        <dbReference type="Rhea" id="RHEA:28374"/>
        <dbReference type="ChEBI" id="CHEBI:15378"/>
        <dbReference type="ChEBI" id="CHEBI:30616"/>
        <dbReference type="ChEBI" id="CHEBI:43474"/>
        <dbReference type="ChEBI" id="CHEBI:57822"/>
        <dbReference type="ChEBI" id="CHEBI:61386"/>
        <dbReference type="ChEBI" id="CHEBI:83905"/>
        <dbReference type="ChEBI" id="CHEBI:456216"/>
        <dbReference type="EC" id="6.3.2.10"/>
    </reaction>
</comment>
<keyword evidence="2 10" id="KW-0436">Ligase</keyword>
<feature type="binding site" evidence="10">
    <location>
        <begin position="110"/>
        <end position="116"/>
    </location>
    <ligand>
        <name>ATP</name>
        <dbReference type="ChEBI" id="CHEBI:30616"/>
    </ligand>
</feature>
<dbReference type="InterPro" id="IPR000713">
    <property type="entry name" value="Mur_ligase_N"/>
</dbReference>
<keyword evidence="5 10" id="KW-0067">ATP-binding</keyword>
<evidence type="ECO:0000256" key="3">
    <source>
        <dbReference type="ARBA" id="ARBA00022618"/>
    </source>
</evidence>
<feature type="domain" description="Mur ligase central" evidence="14">
    <location>
        <begin position="108"/>
        <end position="292"/>
    </location>
</feature>
<dbReference type="GO" id="GO:0071555">
    <property type="term" value="P:cell wall organization"/>
    <property type="evidence" value="ECO:0007669"/>
    <property type="project" value="UniProtKB-KW"/>
</dbReference>
<evidence type="ECO:0000256" key="5">
    <source>
        <dbReference type="ARBA" id="ARBA00022840"/>
    </source>
</evidence>
<comment type="subcellular location">
    <subcellularLocation>
        <location evidence="10 11">Cytoplasm</location>
    </subcellularLocation>
</comment>
<dbReference type="PATRIC" id="fig|1218492.5.peg.1434"/>
<dbReference type="GO" id="GO:0005524">
    <property type="term" value="F:ATP binding"/>
    <property type="evidence" value="ECO:0007669"/>
    <property type="project" value="UniProtKB-UniRule"/>
</dbReference>
<keyword evidence="4 10" id="KW-0547">Nucleotide-binding</keyword>
<evidence type="ECO:0000259" key="13">
    <source>
        <dbReference type="Pfam" id="PF02875"/>
    </source>
</evidence>
<dbReference type="SUPFAM" id="SSF53244">
    <property type="entry name" value="MurD-like peptide ligases, peptide-binding domain"/>
    <property type="match status" value="1"/>
</dbReference>
<comment type="pathway">
    <text evidence="10 11">Cell wall biogenesis; peptidoglycan biosynthesis.</text>
</comment>
<evidence type="ECO:0000256" key="2">
    <source>
        <dbReference type="ARBA" id="ARBA00022598"/>
    </source>
</evidence>
<dbReference type="EMBL" id="JXJQ01000010">
    <property type="protein sequence ID" value="KJY60695.1"/>
    <property type="molecule type" value="Genomic_DNA"/>
</dbReference>
<evidence type="ECO:0000259" key="14">
    <source>
        <dbReference type="Pfam" id="PF08245"/>
    </source>
</evidence>
<dbReference type="SUPFAM" id="SSF63418">
    <property type="entry name" value="MurE/MurF N-terminal domain"/>
    <property type="match status" value="1"/>
</dbReference>
<comment type="caution">
    <text evidence="15">The sequence shown here is derived from an EMBL/GenBank/DDBJ whole genome shotgun (WGS) entry which is preliminary data.</text>
</comment>
<keyword evidence="3 10" id="KW-0132">Cell division</keyword>
<feature type="domain" description="Mur ligase C-terminal" evidence="13">
    <location>
        <begin position="316"/>
        <end position="439"/>
    </location>
</feature>
<feature type="domain" description="Mur ligase N-terminal catalytic" evidence="12">
    <location>
        <begin position="25"/>
        <end position="96"/>
    </location>
</feature>
<keyword evidence="7 10" id="KW-0573">Peptidoglycan synthesis</keyword>
<dbReference type="EC" id="6.3.2.10" evidence="10 11"/>
<proteinExistence type="inferred from homology"/>
<comment type="function">
    <text evidence="10 11">Involved in cell wall formation. Catalyzes the final step in the synthesis of UDP-N-acetylmuramoyl-pentapeptide, the precursor of murein.</text>
</comment>
<organism evidence="15 16">
    <name type="scientific">Bombilactobacillus mellifer</name>
    <dbReference type="NCBI Taxonomy" id="1218492"/>
    <lineage>
        <taxon>Bacteria</taxon>
        <taxon>Bacillati</taxon>
        <taxon>Bacillota</taxon>
        <taxon>Bacilli</taxon>
        <taxon>Lactobacillales</taxon>
        <taxon>Lactobacillaceae</taxon>
        <taxon>Bombilactobacillus</taxon>
    </lineage>
</organism>
<dbReference type="SUPFAM" id="SSF53623">
    <property type="entry name" value="MurD-like peptide ligases, catalytic domain"/>
    <property type="match status" value="1"/>
</dbReference>
<dbReference type="Gene3D" id="3.40.1190.10">
    <property type="entry name" value="Mur-like, catalytic domain"/>
    <property type="match status" value="1"/>
</dbReference>
<protein>
    <recommendedName>
        <fullName evidence="10 11">UDP-N-acetylmuramoyl-tripeptide--D-alanyl-D-alanine ligase</fullName>
        <ecNumber evidence="10 11">6.3.2.10</ecNumber>
    </recommendedName>
    <alternativeName>
        <fullName evidence="10">D-alanyl-D-alanine-adding enzyme</fullName>
    </alternativeName>
</protein>
<evidence type="ECO:0000256" key="9">
    <source>
        <dbReference type="ARBA" id="ARBA00023316"/>
    </source>
</evidence>
<dbReference type="HAMAP" id="MF_02019">
    <property type="entry name" value="MurF"/>
    <property type="match status" value="1"/>
</dbReference>
<keyword evidence="9 10" id="KW-0961">Cell wall biogenesis/degradation</keyword>
<dbReference type="GO" id="GO:0051301">
    <property type="term" value="P:cell division"/>
    <property type="evidence" value="ECO:0007669"/>
    <property type="project" value="UniProtKB-KW"/>
</dbReference>
<dbReference type="HOGENOM" id="CLU_031507_1_0_9"/>
<dbReference type="InterPro" id="IPR051046">
    <property type="entry name" value="MurCDEF_CellWall_CoF430Synth"/>
</dbReference>
<dbReference type="InterPro" id="IPR004101">
    <property type="entry name" value="Mur_ligase_C"/>
</dbReference>
<evidence type="ECO:0000256" key="11">
    <source>
        <dbReference type="RuleBase" id="RU004136"/>
    </source>
</evidence>
<dbReference type="Pfam" id="PF02875">
    <property type="entry name" value="Mur_ligase_C"/>
    <property type="match status" value="1"/>
</dbReference>
<dbReference type="Proteomes" id="UP000033558">
    <property type="component" value="Unassembled WGS sequence"/>
</dbReference>
<keyword evidence="6 10" id="KW-0133">Cell shape</keyword>
<reference evidence="15 16" key="1">
    <citation type="submission" date="2015-01" db="EMBL/GenBank/DDBJ databases">
        <title>Comparative genomics of the lactic acid bacteria isolated from the honey bee gut.</title>
        <authorList>
            <person name="Ellegaard K.M."/>
            <person name="Tamarit D."/>
            <person name="Javelind E."/>
            <person name="Olofsson T."/>
            <person name="Andersson S.G."/>
            <person name="Vasquez A."/>
        </authorList>
    </citation>
    <scope>NUCLEOTIDE SEQUENCE [LARGE SCALE GENOMIC DNA]</scope>
    <source>
        <strain evidence="15 16">Bin4</strain>
    </source>
</reference>
<dbReference type="STRING" id="1218492.JG30_13830"/>
<evidence type="ECO:0000259" key="12">
    <source>
        <dbReference type="Pfam" id="PF01225"/>
    </source>
</evidence>
<evidence type="ECO:0000256" key="6">
    <source>
        <dbReference type="ARBA" id="ARBA00022960"/>
    </source>
</evidence>
<dbReference type="Gene3D" id="3.90.190.20">
    <property type="entry name" value="Mur ligase, C-terminal domain"/>
    <property type="match status" value="1"/>
</dbReference>
<keyword evidence="1 10" id="KW-0963">Cytoplasm</keyword>